<dbReference type="InterPro" id="IPR002957">
    <property type="entry name" value="Keratin_I"/>
</dbReference>
<protein>
    <recommendedName>
        <fullName evidence="4">IF rod domain-containing protein</fullName>
    </recommendedName>
</protein>
<dbReference type="Pfam" id="PF00038">
    <property type="entry name" value="Filament"/>
    <property type="match status" value="1"/>
</dbReference>
<evidence type="ECO:0000256" key="3">
    <source>
        <dbReference type="SAM" id="Coils"/>
    </source>
</evidence>
<dbReference type="EMBL" id="WNYA01000006">
    <property type="protein sequence ID" value="KAG8566409.1"/>
    <property type="molecule type" value="Genomic_DNA"/>
</dbReference>
<dbReference type="GO" id="GO:0045109">
    <property type="term" value="P:intermediate filament organization"/>
    <property type="evidence" value="ECO:0007669"/>
    <property type="project" value="TreeGrafter"/>
</dbReference>
<gene>
    <name evidence="5" type="ORF">GDO81_013235</name>
</gene>
<keyword evidence="2 3" id="KW-0175">Coiled coil</keyword>
<dbReference type="GO" id="GO:0030855">
    <property type="term" value="P:epithelial cell differentiation"/>
    <property type="evidence" value="ECO:0007669"/>
    <property type="project" value="TreeGrafter"/>
</dbReference>
<dbReference type="Gene3D" id="1.20.5.1160">
    <property type="entry name" value="Vasodilator-stimulated phosphoprotein"/>
    <property type="match status" value="1"/>
</dbReference>
<dbReference type="PANTHER" id="PTHR23239">
    <property type="entry name" value="INTERMEDIATE FILAMENT"/>
    <property type="match status" value="1"/>
</dbReference>
<evidence type="ECO:0000256" key="2">
    <source>
        <dbReference type="ARBA" id="ARBA00023054"/>
    </source>
</evidence>
<evidence type="ECO:0000313" key="5">
    <source>
        <dbReference type="EMBL" id="KAG8566409.1"/>
    </source>
</evidence>
<evidence type="ECO:0000313" key="6">
    <source>
        <dbReference type="Proteomes" id="UP000824782"/>
    </source>
</evidence>
<dbReference type="Gene3D" id="1.20.5.500">
    <property type="entry name" value="Single helix bin"/>
    <property type="match status" value="1"/>
</dbReference>
<feature type="domain" description="IF rod" evidence="4">
    <location>
        <begin position="86"/>
        <end position="286"/>
    </location>
</feature>
<name>A0AAV7AXU0_ENGPU</name>
<evidence type="ECO:0000259" key="4">
    <source>
        <dbReference type="PROSITE" id="PS51842"/>
    </source>
</evidence>
<dbReference type="Proteomes" id="UP000824782">
    <property type="component" value="Unassembled WGS sequence"/>
</dbReference>
<dbReference type="InterPro" id="IPR039008">
    <property type="entry name" value="IF_rod_dom"/>
</dbReference>
<dbReference type="GO" id="GO:0005882">
    <property type="term" value="C:intermediate filament"/>
    <property type="evidence" value="ECO:0007669"/>
    <property type="project" value="UniProtKB-KW"/>
</dbReference>
<accession>A0AAV7AXU0</accession>
<dbReference type="SUPFAM" id="SSF64593">
    <property type="entry name" value="Intermediate filament protein, coiled coil region"/>
    <property type="match status" value="1"/>
</dbReference>
<sequence length="286" mass="32638">MSYRRKALSSAGSLKSTFHIGGNTRKLSRHLSSACHGGSSFSIHGGTRLKRTSQDSFDCAFGPGSIHTSFGHNNGWKNENLFRMNSKETMKFLNDRLANYLEEVAELEEENNRLERKMQAWYEKHSPKELPNFNCYFKTIEELQKEISNATIENAQAILNIDNARLAGDDLLNKFNMELSLHNNIEEDIQALTKGLDRLNLDKCDLELQIEFLLEDVELLKKSHIEEVKGLEMQLGARVNVEVDAAPSVDLSKVLLDVRNEYERVIDKNMKDVESWFVVQVLSSEL</sequence>
<evidence type="ECO:0000256" key="1">
    <source>
        <dbReference type="ARBA" id="ARBA00022754"/>
    </source>
</evidence>
<proteinExistence type="predicted"/>
<comment type="caution">
    <text evidence="5">The sequence shown here is derived from an EMBL/GenBank/DDBJ whole genome shotgun (WGS) entry which is preliminary data.</text>
</comment>
<dbReference type="PROSITE" id="PS51842">
    <property type="entry name" value="IF_ROD_2"/>
    <property type="match status" value="1"/>
</dbReference>
<reference evidence="5" key="1">
    <citation type="thesis" date="2020" institute="ProQuest LLC" country="789 East Eisenhower Parkway, Ann Arbor, MI, USA">
        <title>Comparative Genomics and Chromosome Evolution.</title>
        <authorList>
            <person name="Mudd A.B."/>
        </authorList>
    </citation>
    <scope>NUCLEOTIDE SEQUENCE</scope>
    <source>
        <strain evidence="5">237g6f4</strain>
        <tissue evidence="5">Blood</tissue>
    </source>
</reference>
<dbReference type="SMART" id="SM01391">
    <property type="entry name" value="Filament"/>
    <property type="match status" value="1"/>
</dbReference>
<dbReference type="PRINTS" id="PR01248">
    <property type="entry name" value="TYPE1KERATIN"/>
</dbReference>
<dbReference type="PANTHER" id="PTHR23239:SF155">
    <property type="entry name" value="KERATIN, TYPE I CUTICULAR HA2"/>
    <property type="match status" value="1"/>
</dbReference>
<keyword evidence="1" id="KW-0403">Intermediate filament</keyword>
<keyword evidence="6" id="KW-1185">Reference proteome</keyword>
<dbReference type="GO" id="GO:0005198">
    <property type="term" value="F:structural molecule activity"/>
    <property type="evidence" value="ECO:0007669"/>
    <property type="project" value="InterPro"/>
</dbReference>
<feature type="coiled-coil region" evidence="3">
    <location>
        <begin position="83"/>
        <end position="234"/>
    </location>
</feature>
<organism evidence="5 6">
    <name type="scientific">Engystomops pustulosus</name>
    <name type="common">Tungara frog</name>
    <name type="synonym">Physalaemus pustulosus</name>
    <dbReference type="NCBI Taxonomy" id="76066"/>
    <lineage>
        <taxon>Eukaryota</taxon>
        <taxon>Metazoa</taxon>
        <taxon>Chordata</taxon>
        <taxon>Craniata</taxon>
        <taxon>Vertebrata</taxon>
        <taxon>Euteleostomi</taxon>
        <taxon>Amphibia</taxon>
        <taxon>Batrachia</taxon>
        <taxon>Anura</taxon>
        <taxon>Neobatrachia</taxon>
        <taxon>Hyloidea</taxon>
        <taxon>Leptodactylidae</taxon>
        <taxon>Leiuperinae</taxon>
        <taxon>Engystomops</taxon>
    </lineage>
</organism>
<dbReference type="AlphaFoldDB" id="A0AAV7AXU0"/>